<keyword evidence="1" id="KW-0472">Membrane</keyword>
<dbReference type="InterPro" id="IPR035965">
    <property type="entry name" value="PAS-like_dom_sf"/>
</dbReference>
<dbReference type="SMART" id="SM00052">
    <property type="entry name" value="EAL"/>
    <property type="match status" value="1"/>
</dbReference>
<dbReference type="InterPro" id="IPR001633">
    <property type="entry name" value="EAL_dom"/>
</dbReference>
<dbReference type="InterPro" id="IPR035919">
    <property type="entry name" value="EAL_sf"/>
</dbReference>
<dbReference type="InterPro" id="IPR052155">
    <property type="entry name" value="Biofilm_reg_signaling"/>
</dbReference>
<dbReference type="Gene3D" id="3.20.20.450">
    <property type="entry name" value="EAL domain"/>
    <property type="match status" value="1"/>
</dbReference>
<evidence type="ECO:0000259" key="3">
    <source>
        <dbReference type="PROSITE" id="PS50883"/>
    </source>
</evidence>
<dbReference type="PROSITE" id="PS50883">
    <property type="entry name" value="EAL"/>
    <property type="match status" value="1"/>
</dbReference>
<keyword evidence="6" id="KW-1185">Reference proteome</keyword>
<feature type="domain" description="EAL" evidence="3">
    <location>
        <begin position="504"/>
        <end position="756"/>
    </location>
</feature>
<organism evidence="5 6">
    <name type="scientific">Pseudoalteromonas obscura</name>
    <dbReference type="NCBI Taxonomy" id="3048491"/>
    <lineage>
        <taxon>Bacteria</taxon>
        <taxon>Pseudomonadati</taxon>
        <taxon>Pseudomonadota</taxon>
        <taxon>Gammaproteobacteria</taxon>
        <taxon>Alteromonadales</taxon>
        <taxon>Pseudoalteromonadaceae</taxon>
        <taxon>Pseudoalteromonas</taxon>
    </lineage>
</organism>
<reference evidence="5 6" key="1">
    <citation type="submission" date="2023-05" db="EMBL/GenBank/DDBJ databases">
        <title>Pseudoalteromonas ardens sp. nov., Pseudoalteromonas obscura sp. nov., and Pseudoalteromonas umbrosa sp. nov., isolated from the coral Montipora capitata.</title>
        <authorList>
            <person name="Thomas E.M."/>
            <person name="Smith E.M."/>
            <person name="Papke E."/>
            <person name="Shlafstein M.D."/>
            <person name="Oline D.K."/>
            <person name="Videau P."/>
            <person name="Saw J.H."/>
            <person name="Strangman W.K."/>
            <person name="Ushijima B."/>
        </authorList>
    </citation>
    <scope>NUCLEOTIDE SEQUENCE [LARGE SCALE GENOMIC DNA]</scope>
    <source>
        <strain evidence="5 6">P94</strain>
    </source>
</reference>
<dbReference type="SUPFAM" id="SSF141868">
    <property type="entry name" value="EAL domain-like"/>
    <property type="match status" value="1"/>
</dbReference>
<name>A0ABT7EM85_9GAMM</name>
<dbReference type="InterPro" id="IPR000160">
    <property type="entry name" value="GGDEF_dom"/>
</dbReference>
<evidence type="ECO:0000313" key="5">
    <source>
        <dbReference type="EMBL" id="MDK2596128.1"/>
    </source>
</evidence>
<dbReference type="InterPro" id="IPR043128">
    <property type="entry name" value="Rev_trsase/Diguanyl_cyclase"/>
</dbReference>
<feature type="domain" description="GGDEF" evidence="4">
    <location>
        <begin position="362"/>
        <end position="495"/>
    </location>
</feature>
<gene>
    <name evidence="5" type="ORF">QNM18_13790</name>
</gene>
<dbReference type="PROSITE" id="PS50112">
    <property type="entry name" value="PAS"/>
    <property type="match status" value="1"/>
</dbReference>
<dbReference type="Pfam" id="PF13426">
    <property type="entry name" value="PAS_9"/>
    <property type="match status" value="1"/>
</dbReference>
<evidence type="ECO:0000259" key="2">
    <source>
        <dbReference type="PROSITE" id="PS50112"/>
    </source>
</evidence>
<dbReference type="PROSITE" id="PS50887">
    <property type="entry name" value="GGDEF"/>
    <property type="match status" value="1"/>
</dbReference>
<dbReference type="SUPFAM" id="SSF55785">
    <property type="entry name" value="PYP-like sensor domain (PAS domain)"/>
    <property type="match status" value="1"/>
</dbReference>
<dbReference type="CDD" id="cd00130">
    <property type="entry name" value="PAS"/>
    <property type="match status" value="1"/>
</dbReference>
<dbReference type="CDD" id="cd01948">
    <property type="entry name" value="EAL"/>
    <property type="match status" value="1"/>
</dbReference>
<dbReference type="CDD" id="cd01949">
    <property type="entry name" value="GGDEF"/>
    <property type="match status" value="1"/>
</dbReference>
<dbReference type="Proteomes" id="UP001231915">
    <property type="component" value="Unassembled WGS sequence"/>
</dbReference>
<dbReference type="RefSeq" id="WP_211011612.1">
    <property type="nucleotide sequence ID" value="NZ_JASJUT010000005.1"/>
</dbReference>
<dbReference type="PANTHER" id="PTHR44757">
    <property type="entry name" value="DIGUANYLATE CYCLASE DGCP"/>
    <property type="match status" value="1"/>
</dbReference>
<dbReference type="Pfam" id="PF00563">
    <property type="entry name" value="EAL"/>
    <property type="match status" value="1"/>
</dbReference>
<sequence>MNRLTQKLLLSFFFLLVGLSFGIQISQFVENWLFTEAGHYGNESLIELFNYFSLAITGFVMAVVLGGGVIYLARKKQQEIGFGEHGELYYEVFRESLNGQFLVCENGTLYAVSQGFCRQLAEPEEALTAIGLKGLIDERSFERFVLWQSEGEDFEQLSFELNNSEGKQKELVVSLNHTHLTGVYLGQLVDVDKQSELQKQHELLAITLSSVGDGVICTDTNNRITFMNPVAEAVLALLTDEVKGQAFEEVVPLFQEDSKEPIDDPMRQSMTELQTVCLNELICFRNHLGLDFAIEVCCSPIFLRGDKIAGAVLVFQDVTESRLLRKKMNHLAHHDALTGLPNRLLLQDRLVQSCKRAKRHKHQFALIFLDLNKFKAINDSLGHDNGDELLKQVAKRLTASIRACDTVSRIGGDEFVLLIDSMEDRRHVRLVVDKVFQASGGHYELRATQVNVSFSAGVALYPDDGENADSLMKSADTAMYRAKKVGHSNYQFYCPELDKEAELYLEKETAMIQALHQKAFLPHFQPILNAQTLVIEKLEVLARWQCGDELIVAEQFVDVAESAGINGHLSMYVFELAIPQFVTWSERYPNLQLCLNLSIKHLLNGMFSEQLMTLLEKYQLKPQQFELEIAEQPLLERADELTATLDSLRQLGFHLAIDDFGVGHTNPSLLRELHFDSIKIDPSFVNEIGGAEHQDDLAMVMINIAKSLGVNCIAEGVECELQAKALAENGCDQLQGHFFSKPVPSSEVDLLLEKSFKQSSDL</sequence>
<dbReference type="SMART" id="SM00267">
    <property type="entry name" value="GGDEF"/>
    <property type="match status" value="1"/>
</dbReference>
<accession>A0ABT7EM85</accession>
<keyword evidence="1" id="KW-1133">Transmembrane helix</keyword>
<proteinExistence type="predicted"/>
<dbReference type="InterPro" id="IPR029787">
    <property type="entry name" value="Nucleotide_cyclase"/>
</dbReference>
<feature type="transmembrane region" description="Helical" evidence="1">
    <location>
        <begin position="52"/>
        <end position="73"/>
    </location>
</feature>
<evidence type="ECO:0000256" key="1">
    <source>
        <dbReference type="SAM" id="Phobius"/>
    </source>
</evidence>
<evidence type="ECO:0000313" key="6">
    <source>
        <dbReference type="Proteomes" id="UP001231915"/>
    </source>
</evidence>
<dbReference type="PANTHER" id="PTHR44757:SF2">
    <property type="entry name" value="BIOFILM ARCHITECTURE MAINTENANCE PROTEIN MBAA"/>
    <property type="match status" value="1"/>
</dbReference>
<dbReference type="SMART" id="SM00091">
    <property type="entry name" value="PAS"/>
    <property type="match status" value="2"/>
</dbReference>
<dbReference type="NCBIfam" id="TIGR00229">
    <property type="entry name" value="sensory_box"/>
    <property type="match status" value="1"/>
</dbReference>
<dbReference type="NCBIfam" id="TIGR00254">
    <property type="entry name" value="GGDEF"/>
    <property type="match status" value="1"/>
</dbReference>
<dbReference type="Pfam" id="PF00990">
    <property type="entry name" value="GGDEF"/>
    <property type="match status" value="1"/>
</dbReference>
<dbReference type="SUPFAM" id="SSF55073">
    <property type="entry name" value="Nucleotide cyclase"/>
    <property type="match status" value="1"/>
</dbReference>
<dbReference type="EMBL" id="JASJUT010000005">
    <property type="protein sequence ID" value="MDK2596128.1"/>
    <property type="molecule type" value="Genomic_DNA"/>
</dbReference>
<feature type="domain" description="PAS" evidence="2">
    <location>
        <begin position="200"/>
        <end position="273"/>
    </location>
</feature>
<comment type="caution">
    <text evidence="5">The sequence shown here is derived from an EMBL/GenBank/DDBJ whole genome shotgun (WGS) entry which is preliminary data.</text>
</comment>
<dbReference type="InterPro" id="IPR000014">
    <property type="entry name" value="PAS"/>
</dbReference>
<evidence type="ECO:0000259" key="4">
    <source>
        <dbReference type="PROSITE" id="PS50887"/>
    </source>
</evidence>
<dbReference type="Gene3D" id="3.30.450.20">
    <property type="entry name" value="PAS domain"/>
    <property type="match status" value="1"/>
</dbReference>
<dbReference type="Gene3D" id="3.30.70.270">
    <property type="match status" value="1"/>
</dbReference>
<protein>
    <submittedName>
        <fullName evidence="5">EAL domain-containing protein</fullName>
    </submittedName>
</protein>
<keyword evidence="1" id="KW-0812">Transmembrane</keyword>